<protein>
    <submittedName>
        <fullName evidence="2">Uncharacterized protein</fullName>
    </submittedName>
</protein>
<sequence length="112" mass="11895">MAEQSWRGGFSRLEQPAGPAGEKAIELPHREQQQDEQRAEVPGTALEESSLSERARGTDGDGELVGRADEDLQTNEGRKDLGRRGFGGGGGGGGGGRSKLDNTDGWMKTQRG</sequence>
<evidence type="ECO:0000313" key="2">
    <source>
        <dbReference type="EMBL" id="EZF51843.1"/>
    </source>
</evidence>
<feature type="compositionally biased region" description="Basic and acidic residues" evidence="1">
    <location>
        <begin position="23"/>
        <end position="39"/>
    </location>
</feature>
<accession>A0A022W1B7</accession>
<name>A0A022W1B7_TRIRU</name>
<feature type="region of interest" description="Disordered" evidence="1">
    <location>
        <begin position="1"/>
        <end position="112"/>
    </location>
</feature>
<organism evidence="2">
    <name type="scientific">Trichophyton rubrum CBS 288.86</name>
    <dbReference type="NCBI Taxonomy" id="1215330"/>
    <lineage>
        <taxon>Eukaryota</taxon>
        <taxon>Fungi</taxon>
        <taxon>Dikarya</taxon>
        <taxon>Ascomycota</taxon>
        <taxon>Pezizomycotina</taxon>
        <taxon>Eurotiomycetes</taxon>
        <taxon>Eurotiomycetidae</taxon>
        <taxon>Onygenales</taxon>
        <taxon>Arthrodermataceae</taxon>
        <taxon>Trichophyton</taxon>
    </lineage>
</organism>
<feature type="compositionally biased region" description="Gly residues" evidence="1">
    <location>
        <begin position="84"/>
        <end position="97"/>
    </location>
</feature>
<dbReference type="EMBL" id="KK207861">
    <property type="protein sequence ID" value="EZF51843.1"/>
    <property type="molecule type" value="Genomic_DNA"/>
</dbReference>
<gene>
    <name evidence="2" type="ORF">H103_04946</name>
</gene>
<proteinExistence type="predicted"/>
<feature type="compositionally biased region" description="Basic and acidic residues" evidence="1">
    <location>
        <begin position="51"/>
        <end position="83"/>
    </location>
</feature>
<evidence type="ECO:0000256" key="1">
    <source>
        <dbReference type="SAM" id="MobiDB-lite"/>
    </source>
</evidence>
<dbReference type="Proteomes" id="UP000023758">
    <property type="component" value="Unassembled WGS sequence"/>
</dbReference>
<dbReference type="AlphaFoldDB" id="A0A022W1B7"/>
<dbReference type="HOGENOM" id="CLU_174234_0_0_1"/>
<reference evidence="2" key="1">
    <citation type="submission" date="2014-02" db="EMBL/GenBank/DDBJ databases">
        <title>The Genome Sequence of Trichophyton rubrum (morphotype fischeri) CBS 288.86.</title>
        <authorList>
            <consortium name="The Broad Institute Genomics Platform"/>
            <person name="Cuomo C.A."/>
            <person name="White T.C."/>
            <person name="Graser Y."/>
            <person name="Martinez-Rossi N."/>
            <person name="Heitman J."/>
            <person name="Young S.K."/>
            <person name="Zeng Q."/>
            <person name="Gargeya S."/>
            <person name="Abouelleil A."/>
            <person name="Alvarado L."/>
            <person name="Chapman S.B."/>
            <person name="Gainer-Dewar J."/>
            <person name="Goldberg J."/>
            <person name="Griggs A."/>
            <person name="Gujja S."/>
            <person name="Hansen M."/>
            <person name="Howarth C."/>
            <person name="Imamovic A."/>
            <person name="Larimer J."/>
            <person name="Martinez D."/>
            <person name="Murphy C."/>
            <person name="Pearson M.D."/>
            <person name="Persinoti G."/>
            <person name="Poon T."/>
            <person name="Priest M."/>
            <person name="Roberts A.D."/>
            <person name="Saif S."/>
            <person name="Shea T.D."/>
            <person name="Sykes S.N."/>
            <person name="Wortman J."/>
            <person name="Nusbaum C."/>
            <person name="Birren B."/>
        </authorList>
    </citation>
    <scope>NUCLEOTIDE SEQUENCE [LARGE SCALE GENOMIC DNA]</scope>
    <source>
        <strain evidence="2">CBS 288.86</strain>
    </source>
</reference>